<dbReference type="EMBL" id="JBFALK010000013">
    <property type="protein sequence ID" value="MEV0971655.1"/>
    <property type="molecule type" value="Genomic_DNA"/>
</dbReference>
<dbReference type="Pfam" id="PF00571">
    <property type="entry name" value="CBS"/>
    <property type="match status" value="1"/>
</dbReference>
<dbReference type="InterPro" id="IPR046342">
    <property type="entry name" value="CBS_dom_sf"/>
</dbReference>
<dbReference type="InterPro" id="IPR000644">
    <property type="entry name" value="CBS_dom"/>
</dbReference>
<reference evidence="3 4" key="1">
    <citation type="submission" date="2024-06" db="EMBL/GenBank/DDBJ databases">
        <title>The Natural Products Discovery Center: Release of the First 8490 Sequenced Strains for Exploring Actinobacteria Biosynthetic Diversity.</title>
        <authorList>
            <person name="Kalkreuter E."/>
            <person name="Kautsar S.A."/>
            <person name="Yang D."/>
            <person name="Bader C.D."/>
            <person name="Teijaro C.N."/>
            <person name="Fluegel L."/>
            <person name="Davis C.M."/>
            <person name="Simpson J.R."/>
            <person name="Lauterbach L."/>
            <person name="Steele A.D."/>
            <person name="Gui C."/>
            <person name="Meng S."/>
            <person name="Li G."/>
            <person name="Viehrig K."/>
            <person name="Ye F."/>
            <person name="Su P."/>
            <person name="Kiefer A.F."/>
            <person name="Nichols A."/>
            <person name="Cepeda A.J."/>
            <person name="Yan W."/>
            <person name="Fan B."/>
            <person name="Jiang Y."/>
            <person name="Adhikari A."/>
            <person name="Zheng C.-J."/>
            <person name="Schuster L."/>
            <person name="Cowan T.M."/>
            <person name="Smanski M.J."/>
            <person name="Chevrette M.G."/>
            <person name="De Carvalho L.P.S."/>
            <person name="Shen B."/>
        </authorList>
    </citation>
    <scope>NUCLEOTIDE SEQUENCE [LARGE SCALE GENOMIC DNA]</scope>
    <source>
        <strain evidence="3 4">NPDC050100</strain>
    </source>
</reference>
<keyword evidence="4" id="KW-1185">Reference proteome</keyword>
<evidence type="ECO:0000259" key="2">
    <source>
        <dbReference type="PROSITE" id="PS51371"/>
    </source>
</evidence>
<proteinExistence type="predicted"/>
<organism evidence="3 4">
    <name type="scientific">Microtetraspora glauca</name>
    <dbReference type="NCBI Taxonomy" id="1996"/>
    <lineage>
        <taxon>Bacteria</taxon>
        <taxon>Bacillati</taxon>
        <taxon>Actinomycetota</taxon>
        <taxon>Actinomycetes</taxon>
        <taxon>Streptosporangiales</taxon>
        <taxon>Streptosporangiaceae</taxon>
        <taxon>Microtetraspora</taxon>
    </lineage>
</organism>
<protein>
    <submittedName>
        <fullName evidence="3">CBS domain-containing protein</fullName>
    </submittedName>
</protein>
<evidence type="ECO:0000313" key="3">
    <source>
        <dbReference type="EMBL" id="MEV0971655.1"/>
    </source>
</evidence>
<dbReference type="SUPFAM" id="SSF54631">
    <property type="entry name" value="CBS-domain pair"/>
    <property type="match status" value="1"/>
</dbReference>
<name>A0ABV3GJ40_MICGL</name>
<keyword evidence="1" id="KW-0129">CBS domain</keyword>
<evidence type="ECO:0000313" key="4">
    <source>
        <dbReference type="Proteomes" id="UP001551675"/>
    </source>
</evidence>
<dbReference type="Gene3D" id="3.10.580.10">
    <property type="entry name" value="CBS-domain"/>
    <property type="match status" value="1"/>
</dbReference>
<dbReference type="Proteomes" id="UP001551675">
    <property type="component" value="Unassembled WGS sequence"/>
</dbReference>
<accession>A0ABV3GJ40</accession>
<dbReference type="PROSITE" id="PS51371">
    <property type="entry name" value="CBS"/>
    <property type="match status" value="1"/>
</dbReference>
<comment type="caution">
    <text evidence="3">The sequence shown here is derived from an EMBL/GenBank/DDBJ whole genome shotgun (WGS) entry which is preliminary data.</text>
</comment>
<evidence type="ECO:0000256" key="1">
    <source>
        <dbReference type="PROSITE-ProRule" id="PRU00703"/>
    </source>
</evidence>
<sequence>MQARDIAVQLPTVTYGDPVTRAVRVMTLGRLPGLIVVDGGGRPRVVLPGTQVLRLAVPRTYQEDPALARTVDEAHADLFWQELGNRTVGDCLPSQLVRPVIVALDATLLEVAAVMASMRSPLVAVVDRSGVLAGAITLDGLLTGLAVSDSVSDSDS</sequence>
<dbReference type="RefSeq" id="WP_358136098.1">
    <property type="nucleotide sequence ID" value="NZ_JBFALK010000013.1"/>
</dbReference>
<gene>
    <name evidence="3" type="ORF">AB0I59_23840</name>
</gene>
<dbReference type="CDD" id="cd17788">
    <property type="entry name" value="CBS_pair_bac"/>
    <property type="match status" value="1"/>
</dbReference>
<feature type="domain" description="CBS" evidence="2">
    <location>
        <begin position="93"/>
        <end position="154"/>
    </location>
</feature>